<dbReference type="SUPFAM" id="SSF48403">
    <property type="entry name" value="Ankyrin repeat"/>
    <property type="match status" value="2"/>
</dbReference>
<protein>
    <submittedName>
        <fullName evidence="6">Uncharacterized protein</fullName>
    </submittedName>
</protein>
<dbReference type="SUPFAM" id="SSF48452">
    <property type="entry name" value="TPR-like"/>
    <property type="match status" value="1"/>
</dbReference>
<name>A0A4Y7JHL5_PAPSO</name>
<organism evidence="6 7">
    <name type="scientific">Papaver somniferum</name>
    <name type="common">Opium poppy</name>
    <dbReference type="NCBI Taxonomy" id="3469"/>
    <lineage>
        <taxon>Eukaryota</taxon>
        <taxon>Viridiplantae</taxon>
        <taxon>Streptophyta</taxon>
        <taxon>Embryophyta</taxon>
        <taxon>Tracheophyta</taxon>
        <taxon>Spermatophyta</taxon>
        <taxon>Magnoliopsida</taxon>
        <taxon>Ranunculales</taxon>
        <taxon>Papaveraceae</taxon>
        <taxon>Papaveroideae</taxon>
        <taxon>Papaver</taxon>
    </lineage>
</organism>
<feature type="repeat" description="ANK" evidence="3">
    <location>
        <begin position="86"/>
        <end position="118"/>
    </location>
</feature>
<feature type="repeat" description="ANK" evidence="3">
    <location>
        <begin position="119"/>
        <end position="151"/>
    </location>
</feature>
<dbReference type="InterPro" id="IPR051616">
    <property type="entry name" value="Cul2-RING_E3_ligase_SR"/>
</dbReference>
<sequence length="885" mass="96525">MDRREYRDFVKRDSILNAAISGKLNRFKELIAKYDDGRGLANTVMSVKDDNGVGVIHFAAEEGKLNVLKYLIEELGLDVNMKNDAKGESPFYHAVLGGNINIVDYLLGKGANPNTSNTNGATPLHYAAQKGYTEILTRLLSRGVNVNGSCEDGTLTPLAVAGATLSPLDVAANNGQIEAIQILLDHNADVSKPNLMSCRSFTSLALSIKSGLPQSLRCIELLLESSRGQVNIYLVILISAFGFGLLFSIPSAAGADPDGGSYGVTPLIVATCKGLTEIIRRLIQAGANPDVTNCFGLTPLEIAARKRNHHDVEILFPVTSRIRGYIDWSIGGVITHVQSDQATEQWKLNAVEKFHDSKLNGADAFKEQDYHKALFWYYQANHIAPCDANVLSNLSMCLARLKDGESALEAAEACIFLRPDWPKAYYRAGVAYSLLKRYSSAQEAFLKGLKLSPNNQEIKAAFSLILPSFTSDIVIGSLWLLGIIATAAASYSCAFSHFVYKFGLLRVYLITKWINNAQDKLLLHLEPLLLLLVLVMLGFFSKLLSDTNSKISHDDGRGLANTVMSIKDDNGVGVIHFAATEGKLNVLKYLIEELGLDVDMKDDAKGESPLFHAVLDGDINTVDYLLGKGANPNTSNTNGSTPLHYAAQKGYTEILSRLLFRGVNVNGSCEDGTLTPLEVDGATLSPLEVAAANGQLEAIQILLDHNADPNLMSFRSYTPLTVSIVSGLPQSLRCVELLLEFGHILLEIAAVKGHHHDVEILFSVTSRIPGYIDWSVGGVITHVQSDQAKEQASDIAPYDANVLSNRSMCWARVKDGKSALENANKCILLRPDWPKAYYRAGVAYNLLKRYSCAQEAFVEGLKLSPNNQELKDAYREVVEAQLKSA</sequence>
<feature type="repeat" description="ANK" evidence="3">
    <location>
        <begin position="51"/>
        <end position="84"/>
    </location>
</feature>
<dbReference type="InterPro" id="IPR013105">
    <property type="entry name" value="TPR_2"/>
</dbReference>
<dbReference type="OMA" id="ERNTECC"/>
<gene>
    <name evidence="6" type="ORF">C5167_021792</name>
</gene>
<evidence type="ECO:0000256" key="1">
    <source>
        <dbReference type="ARBA" id="ARBA00022737"/>
    </source>
</evidence>
<dbReference type="PROSITE" id="PS50297">
    <property type="entry name" value="ANK_REP_REGION"/>
    <property type="match status" value="7"/>
</dbReference>
<dbReference type="PRINTS" id="PR01415">
    <property type="entry name" value="ANKYRIN"/>
</dbReference>
<dbReference type="PROSITE" id="PS50088">
    <property type="entry name" value="ANK_REPEAT"/>
    <property type="match status" value="9"/>
</dbReference>
<feature type="repeat" description="ANK" evidence="3">
    <location>
        <begin position="163"/>
        <end position="195"/>
    </location>
</feature>
<feature type="repeat" description="ANK" evidence="3">
    <location>
        <begin position="605"/>
        <end position="637"/>
    </location>
</feature>
<dbReference type="Gene3D" id="1.25.40.20">
    <property type="entry name" value="Ankyrin repeat-containing domain"/>
    <property type="match status" value="3"/>
</dbReference>
<dbReference type="Pfam" id="PF07719">
    <property type="entry name" value="TPR_2"/>
    <property type="match status" value="1"/>
</dbReference>
<evidence type="ECO:0000256" key="2">
    <source>
        <dbReference type="ARBA" id="ARBA00022803"/>
    </source>
</evidence>
<feature type="transmembrane region" description="Helical" evidence="5">
    <location>
        <begin position="478"/>
        <end position="500"/>
    </location>
</feature>
<keyword evidence="7" id="KW-1185">Reference proteome</keyword>
<reference evidence="6 7" key="1">
    <citation type="journal article" date="2018" name="Science">
        <title>The opium poppy genome and morphinan production.</title>
        <authorList>
            <person name="Guo L."/>
            <person name="Winzer T."/>
            <person name="Yang X."/>
            <person name="Li Y."/>
            <person name="Ning Z."/>
            <person name="He Z."/>
            <person name="Teodor R."/>
            <person name="Lu Y."/>
            <person name="Bowser T.A."/>
            <person name="Graham I.A."/>
            <person name="Ye K."/>
        </authorList>
    </citation>
    <scope>NUCLEOTIDE SEQUENCE [LARGE SCALE GENOMIC DNA]</scope>
    <source>
        <strain evidence="7">cv. HN1</strain>
        <tissue evidence="6">Leaves</tissue>
    </source>
</reference>
<proteinExistence type="predicted"/>
<dbReference type="InterPro" id="IPR002110">
    <property type="entry name" value="Ankyrin_rpt"/>
</dbReference>
<evidence type="ECO:0000256" key="5">
    <source>
        <dbReference type="SAM" id="Phobius"/>
    </source>
</evidence>
<dbReference type="Gramene" id="RZC60026">
    <property type="protein sequence ID" value="RZC60026"/>
    <property type="gene ID" value="C5167_021792"/>
</dbReference>
<dbReference type="Pfam" id="PF12796">
    <property type="entry name" value="Ank_2"/>
    <property type="match status" value="3"/>
</dbReference>
<dbReference type="PROSITE" id="PS50005">
    <property type="entry name" value="TPR"/>
    <property type="match status" value="2"/>
</dbReference>
<dbReference type="PANTHER" id="PTHR46224">
    <property type="entry name" value="ANKYRIN REPEAT FAMILY PROTEIN"/>
    <property type="match status" value="1"/>
</dbReference>
<dbReference type="InterPro" id="IPR019734">
    <property type="entry name" value="TPR_rpt"/>
</dbReference>
<dbReference type="EMBL" id="CM010719">
    <property type="protein sequence ID" value="RZC60026.1"/>
    <property type="molecule type" value="Genomic_DNA"/>
</dbReference>
<dbReference type="AlphaFoldDB" id="A0A4Y7JHL5"/>
<dbReference type="Pfam" id="PF13181">
    <property type="entry name" value="TPR_8"/>
    <property type="match status" value="1"/>
</dbReference>
<feature type="transmembrane region" description="Helical" evidence="5">
    <location>
        <begin position="230"/>
        <end position="249"/>
    </location>
</feature>
<evidence type="ECO:0000256" key="3">
    <source>
        <dbReference type="PROSITE-ProRule" id="PRU00023"/>
    </source>
</evidence>
<feature type="repeat" description="ANK" evidence="3">
    <location>
        <begin position="682"/>
        <end position="714"/>
    </location>
</feature>
<evidence type="ECO:0000313" key="7">
    <source>
        <dbReference type="Proteomes" id="UP000316621"/>
    </source>
</evidence>
<keyword evidence="2 4" id="KW-0802">TPR repeat</keyword>
<keyword evidence="5" id="KW-1133">Transmembrane helix</keyword>
<keyword evidence="3" id="KW-0040">ANK repeat</keyword>
<dbReference type="PANTHER" id="PTHR46224:SF67">
    <property type="entry name" value="HSP70-HSP90 ORGANIZING PROTEIN 3-LIKE"/>
    <property type="match status" value="1"/>
</dbReference>
<dbReference type="InterPro" id="IPR036770">
    <property type="entry name" value="Ankyrin_rpt-contain_sf"/>
</dbReference>
<keyword evidence="5" id="KW-0472">Membrane</keyword>
<feature type="repeat" description="ANK" evidence="3">
    <location>
        <begin position="262"/>
        <end position="294"/>
    </location>
</feature>
<dbReference type="InterPro" id="IPR011990">
    <property type="entry name" value="TPR-like_helical_dom_sf"/>
</dbReference>
<evidence type="ECO:0000313" key="6">
    <source>
        <dbReference type="EMBL" id="RZC60026.1"/>
    </source>
</evidence>
<accession>A0A4Y7JHL5</accession>
<dbReference type="SMART" id="SM00028">
    <property type="entry name" value="TPR"/>
    <property type="match status" value="4"/>
</dbReference>
<dbReference type="Gene3D" id="1.25.40.10">
    <property type="entry name" value="Tetratricopeptide repeat domain"/>
    <property type="match status" value="2"/>
</dbReference>
<feature type="repeat" description="ANK" evidence="3">
    <location>
        <begin position="570"/>
        <end position="603"/>
    </location>
</feature>
<feature type="repeat" description="TPR" evidence="4">
    <location>
        <begin position="422"/>
        <end position="455"/>
    </location>
</feature>
<evidence type="ECO:0000256" key="4">
    <source>
        <dbReference type="PROSITE-ProRule" id="PRU00339"/>
    </source>
</evidence>
<keyword evidence="5" id="KW-0812">Transmembrane</keyword>
<dbReference type="STRING" id="3469.A0A4Y7JHL5"/>
<keyword evidence="1" id="KW-0677">Repeat</keyword>
<feature type="repeat" description="ANK" evidence="3">
    <location>
        <begin position="638"/>
        <end position="670"/>
    </location>
</feature>
<dbReference type="Pfam" id="PF00023">
    <property type="entry name" value="Ank"/>
    <property type="match status" value="2"/>
</dbReference>
<feature type="repeat" description="TPR" evidence="4">
    <location>
        <begin position="834"/>
        <end position="867"/>
    </location>
</feature>
<dbReference type="Proteomes" id="UP000316621">
    <property type="component" value="Chromosome 5"/>
</dbReference>
<feature type="transmembrane region" description="Helical" evidence="5">
    <location>
        <begin position="521"/>
        <end position="540"/>
    </location>
</feature>
<dbReference type="SMART" id="SM00248">
    <property type="entry name" value="ANK"/>
    <property type="match status" value="11"/>
</dbReference>